<keyword evidence="2" id="KW-1185">Reference proteome</keyword>
<reference evidence="3" key="1">
    <citation type="submission" date="2022-11" db="UniProtKB">
        <authorList>
            <consortium name="WormBaseParasite"/>
        </authorList>
    </citation>
    <scope>IDENTIFICATION</scope>
</reference>
<evidence type="ECO:0000313" key="2">
    <source>
        <dbReference type="Proteomes" id="UP000887566"/>
    </source>
</evidence>
<dbReference type="Proteomes" id="UP000887566">
    <property type="component" value="Unplaced"/>
</dbReference>
<sequence length="102" mass="10740">MLVQLQLEAETRADQTATLDKLIAFWSAYIVDFKHNTSAIQTTDSVSAEPSTQDDVILVSDSSLHTTSHPSHSTVAARDPPTDHGQASVAGTKASGGRCASS</sequence>
<protein>
    <submittedName>
        <fullName evidence="3">Uncharacterized protein</fullName>
    </submittedName>
</protein>
<evidence type="ECO:0000313" key="3">
    <source>
        <dbReference type="WBParaSite" id="PSAMB.scaffold17249size1166.g37197.t1"/>
    </source>
</evidence>
<proteinExistence type="predicted"/>
<feature type="compositionally biased region" description="Low complexity" evidence="1">
    <location>
        <begin position="63"/>
        <end position="74"/>
    </location>
</feature>
<accession>A0A914VAW8</accession>
<organism evidence="2 3">
    <name type="scientific">Plectus sambesii</name>
    <dbReference type="NCBI Taxonomy" id="2011161"/>
    <lineage>
        <taxon>Eukaryota</taxon>
        <taxon>Metazoa</taxon>
        <taxon>Ecdysozoa</taxon>
        <taxon>Nematoda</taxon>
        <taxon>Chromadorea</taxon>
        <taxon>Plectida</taxon>
        <taxon>Plectina</taxon>
        <taxon>Plectoidea</taxon>
        <taxon>Plectidae</taxon>
        <taxon>Plectus</taxon>
    </lineage>
</organism>
<evidence type="ECO:0000256" key="1">
    <source>
        <dbReference type="SAM" id="MobiDB-lite"/>
    </source>
</evidence>
<dbReference type="WBParaSite" id="PSAMB.scaffold17249size1166.g37197.t1">
    <property type="protein sequence ID" value="PSAMB.scaffold17249size1166.g37197.t1"/>
    <property type="gene ID" value="PSAMB.scaffold17249size1166.g37197"/>
</dbReference>
<dbReference type="AlphaFoldDB" id="A0A914VAW8"/>
<feature type="region of interest" description="Disordered" evidence="1">
    <location>
        <begin position="63"/>
        <end position="102"/>
    </location>
</feature>
<name>A0A914VAW8_9BILA</name>